<keyword evidence="3 10" id="KW-0812">Transmembrane</keyword>
<dbReference type="HOGENOM" id="CLU_084785_1_1_4"/>
<dbReference type="AlphaFoldDB" id="A0A0D6EVW2"/>
<organism evidence="12 13">
    <name type="scientific">Candidatus Methylopumilus planktonicus</name>
    <dbReference type="NCBI Taxonomy" id="1581557"/>
    <lineage>
        <taxon>Bacteria</taxon>
        <taxon>Pseudomonadati</taxon>
        <taxon>Pseudomonadota</taxon>
        <taxon>Betaproteobacteria</taxon>
        <taxon>Nitrosomonadales</taxon>
        <taxon>Methylophilaceae</taxon>
        <taxon>Candidatus Methylopumilus</taxon>
    </lineage>
</organism>
<dbReference type="Pfam" id="PF09976">
    <property type="entry name" value="TPR_21"/>
    <property type="match status" value="1"/>
</dbReference>
<evidence type="ECO:0000256" key="5">
    <source>
        <dbReference type="ARBA" id="ARBA00023136"/>
    </source>
</evidence>
<comment type="similarity">
    <text evidence="7">Belongs to the YfgM family.</text>
</comment>
<evidence type="ECO:0000256" key="4">
    <source>
        <dbReference type="ARBA" id="ARBA00022989"/>
    </source>
</evidence>
<dbReference type="GO" id="GO:0044877">
    <property type="term" value="F:protein-containing complex binding"/>
    <property type="evidence" value="ECO:0007669"/>
    <property type="project" value="InterPro"/>
</dbReference>
<dbReference type="InterPro" id="IPR026039">
    <property type="entry name" value="YfgM"/>
</dbReference>
<dbReference type="GO" id="GO:0005886">
    <property type="term" value="C:plasma membrane"/>
    <property type="evidence" value="ECO:0007669"/>
    <property type="project" value="UniProtKB-SubCell"/>
</dbReference>
<dbReference type="EMBL" id="LN827929">
    <property type="protein sequence ID" value="CEZ19777.1"/>
    <property type="molecule type" value="Genomic_DNA"/>
</dbReference>
<gene>
    <name evidence="12" type="ORF">BN1208_0892</name>
</gene>
<dbReference type="STRING" id="1581557.BN1208_0892"/>
<dbReference type="RefSeq" id="WP_046488271.1">
    <property type="nucleotide sequence ID" value="NZ_LN827929.1"/>
</dbReference>
<comment type="subcellular location">
    <subcellularLocation>
        <location evidence="1">Cell membrane</location>
        <topology evidence="1">Single-pass type II membrane protein</topology>
    </subcellularLocation>
</comment>
<evidence type="ECO:0000256" key="8">
    <source>
        <dbReference type="ARBA" id="ARBA00024235"/>
    </source>
</evidence>
<dbReference type="InterPro" id="IPR018704">
    <property type="entry name" value="SecYEG/CpoB_TPR"/>
</dbReference>
<evidence type="ECO:0000256" key="7">
    <source>
        <dbReference type="ARBA" id="ARBA00024197"/>
    </source>
</evidence>
<keyword evidence="4 10" id="KW-1133">Transmembrane helix</keyword>
<reference evidence="13" key="1">
    <citation type="submission" date="2014-12" db="EMBL/GenBank/DDBJ databases">
        <authorList>
            <person name="Salcher M.M."/>
        </authorList>
    </citation>
    <scope>NUCLEOTIDE SEQUENCE [LARGE SCALE GENOMIC DNA]</scope>
    <source>
        <strain evidence="13">MMS-10A-171</strain>
    </source>
</reference>
<evidence type="ECO:0000313" key="12">
    <source>
        <dbReference type="EMBL" id="CEZ19777.1"/>
    </source>
</evidence>
<dbReference type="Gene3D" id="1.25.40.10">
    <property type="entry name" value="Tetratricopeptide repeat domain"/>
    <property type="match status" value="1"/>
</dbReference>
<sequence length="208" mass="23397">MALDLEEQEQVDELKALWKKYGNYITRGVIAFFVLYGLYQGWGYYQTKQSLAASELYQSIVVLDEKNTKEIMQKSQNLIDDFGGTPYAGRAAILFAKASYLEGLKDKAKEKLEWASSHAKGSATESIALIQLGQILVEEKKYEEALKKANNVDNEGYLGLSNDLKGDILNAMGKKEEAKKAYQEALKRFGPKDPYARFTQEKLESLGV</sequence>
<evidence type="ECO:0000256" key="1">
    <source>
        <dbReference type="ARBA" id="ARBA00004401"/>
    </source>
</evidence>
<accession>A0A0D6EVW2</accession>
<evidence type="ECO:0000256" key="3">
    <source>
        <dbReference type="ARBA" id="ARBA00022692"/>
    </source>
</evidence>
<dbReference type="Proteomes" id="UP000064007">
    <property type="component" value="Chromosome 1"/>
</dbReference>
<name>A0A0D6EVW2_9PROT</name>
<dbReference type="PANTHER" id="PTHR38035">
    <property type="entry name" value="UPF0070 PROTEIN YFGM"/>
    <property type="match status" value="1"/>
</dbReference>
<feature type="coiled-coil region" evidence="9">
    <location>
        <begin position="135"/>
        <end position="188"/>
    </location>
</feature>
<evidence type="ECO:0000259" key="11">
    <source>
        <dbReference type="Pfam" id="PF09976"/>
    </source>
</evidence>
<dbReference type="PIRSF" id="PIRSF006170">
    <property type="entry name" value="YfgM"/>
    <property type="match status" value="1"/>
</dbReference>
<keyword evidence="13" id="KW-1185">Reference proteome</keyword>
<dbReference type="SUPFAM" id="SSF48452">
    <property type="entry name" value="TPR-like"/>
    <property type="match status" value="1"/>
</dbReference>
<keyword evidence="5 10" id="KW-0472">Membrane</keyword>
<evidence type="ECO:0000313" key="13">
    <source>
        <dbReference type="Proteomes" id="UP000064007"/>
    </source>
</evidence>
<evidence type="ECO:0000256" key="2">
    <source>
        <dbReference type="ARBA" id="ARBA00022475"/>
    </source>
</evidence>
<dbReference type="KEGG" id="mbat:BN1208_0892"/>
<proteinExistence type="inferred from homology"/>
<dbReference type="OrthoDB" id="8521102at2"/>
<evidence type="ECO:0000256" key="10">
    <source>
        <dbReference type="SAM" id="Phobius"/>
    </source>
</evidence>
<dbReference type="PANTHER" id="PTHR38035:SF1">
    <property type="entry name" value="ANCILLARY SECYEG TRANSLOCON SUBUNIT"/>
    <property type="match status" value="1"/>
</dbReference>
<keyword evidence="6" id="KW-0143">Chaperone</keyword>
<feature type="transmembrane region" description="Helical" evidence="10">
    <location>
        <begin position="24"/>
        <end position="45"/>
    </location>
</feature>
<feature type="domain" description="Ancillary SecYEG translocon subunit/Cell division coordinator CpoB TPR" evidence="11">
    <location>
        <begin position="15"/>
        <end position="207"/>
    </location>
</feature>
<keyword evidence="2" id="KW-1003">Cell membrane</keyword>
<evidence type="ECO:0000256" key="9">
    <source>
        <dbReference type="SAM" id="Coils"/>
    </source>
</evidence>
<keyword evidence="9" id="KW-0175">Coiled coil</keyword>
<dbReference type="InterPro" id="IPR011990">
    <property type="entry name" value="TPR-like_helical_dom_sf"/>
</dbReference>
<evidence type="ECO:0000256" key="6">
    <source>
        <dbReference type="ARBA" id="ARBA00023186"/>
    </source>
</evidence>
<protein>
    <recommendedName>
        <fullName evidence="8">Ancillary SecYEG translocon subunit</fullName>
    </recommendedName>
</protein>